<evidence type="ECO:0000256" key="2">
    <source>
        <dbReference type="PROSITE-ProRule" id="PRU01282"/>
    </source>
</evidence>
<reference evidence="3 4" key="1">
    <citation type="submission" date="2018-06" db="EMBL/GenBank/DDBJ databases">
        <title>Genomic Encyclopedia of Type Strains, Phase IV (KMG-IV): sequencing the most valuable type-strain genomes for metagenomic binning, comparative biology and taxonomic classification.</title>
        <authorList>
            <person name="Goeker M."/>
        </authorList>
    </citation>
    <scope>NUCLEOTIDE SEQUENCE [LARGE SCALE GENOMIC DNA]</scope>
    <source>
        <strain evidence="3 4">DSM 25532</strain>
    </source>
</reference>
<dbReference type="RefSeq" id="WP_113957250.1">
    <property type="nucleotide sequence ID" value="NZ_QNRR01000002.1"/>
</dbReference>
<comment type="caution">
    <text evidence="3">The sequence shown here is derived from an EMBL/GenBank/DDBJ whole genome shotgun (WGS) entry which is preliminary data.</text>
</comment>
<comment type="similarity">
    <text evidence="1 2">Belongs to the ArsC family.</text>
</comment>
<accession>A0A366HPV3</accession>
<dbReference type="NCBIfam" id="TIGR01617">
    <property type="entry name" value="arsC_related"/>
    <property type="match status" value="1"/>
</dbReference>
<gene>
    <name evidence="3" type="ORF">DES53_10252</name>
</gene>
<evidence type="ECO:0000313" key="4">
    <source>
        <dbReference type="Proteomes" id="UP000253426"/>
    </source>
</evidence>
<dbReference type="InterPro" id="IPR006660">
    <property type="entry name" value="Arsenate_reductase-like"/>
</dbReference>
<proteinExistence type="inferred from homology"/>
<dbReference type="EMBL" id="QNRR01000002">
    <property type="protein sequence ID" value="RBP45670.1"/>
    <property type="molecule type" value="Genomic_DNA"/>
</dbReference>
<dbReference type="AlphaFoldDB" id="A0A366HPV3"/>
<dbReference type="InterPro" id="IPR036249">
    <property type="entry name" value="Thioredoxin-like_sf"/>
</dbReference>
<dbReference type="PANTHER" id="PTHR30041:SF8">
    <property type="entry name" value="PROTEIN YFFB"/>
    <property type="match status" value="1"/>
</dbReference>
<dbReference type="Pfam" id="PF03960">
    <property type="entry name" value="ArsC"/>
    <property type="match status" value="1"/>
</dbReference>
<sequence length="118" mass="13085">MLKVYTYAGCSTCKSATKWLKAQGISFDEKPIRETPPSVAELKAMLKARGDLKPLFNTSGQDYRAMGIKDKLADMSEADALKLLSEHGNLVKRPFALDKDAGVYLVGFKEEEWAKALK</sequence>
<dbReference type="PANTHER" id="PTHR30041">
    <property type="entry name" value="ARSENATE REDUCTASE"/>
    <property type="match status" value="1"/>
</dbReference>
<organism evidence="3 4">
    <name type="scientific">Roseimicrobium gellanilyticum</name>
    <dbReference type="NCBI Taxonomy" id="748857"/>
    <lineage>
        <taxon>Bacteria</taxon>
        <taxon>Pseudomonadati</taxon>
        <taxon>Verrucomicrobiota</taxon>
        <taxon>Verrucomicrobiia</taxon>
        <taxon>Verrucomicrobiales</taxon>
        <taxon>Verrucomicrobiaceae</taxon>
        <taxon>Roseimicrobium</taxon>
    </lineage>
</organism>
<evidence type="ECO:0000313" key="3">
    <source>
        <dbReference type="EMBL" id="RBP45670.1"/>
    </source>
</evidence>
<dbReference type="Gene3D" id="3.40.30.10">
    <property type="entry name" value="Glutaredoxin"/>
    <property type="match status" value="1"/>
</dbReference>
<evidence type="ECO:0000256" key="1">
    <source>
        <dbReference type="ARBA" id="ARBA00007198"/>
    </source>
</evidence>
<dbReference type="CDD" id="cd03036">
    <property type="entry name" value="ArsC_like"/>
    <property type="match status" value="1"/>
</dbReference>
<dbReference type="InterPro" id="IPR006504">
    <property type="entry name" value="Tscrpt_reg_Spx/MgsR"/>
</dbReference>
<dbReference type="OrthoDB" id="9794155at2"/>
<dbReference type="PROSITE" id="PS51353">
    <property type="entry name" value="ARSC"/>
    <property type="match status" value="1"/>
</dbReference>
<name>A0A366HPV3_9BACT</name>
<keyword evidence="4" id="KW-1185">Reference proteome</keyword>
<protein>
    <submittedName>
        <fullName evidence="3">Arsenate reductase</fullName>
    </submittedName>
</protein>
<dbReference type="SUPFAM" id="SSF52833">
    <property type="entry name" value="Thioredoxin-like"/>
    <property type="match status" value="1"/>
</dbReference>
<dbReference type="Proteomes" id="UP000253426">
    <property type="component" value="Unassembled WGS sequence"/>
</dbReference>